<name>A0A0B8QJ68_9VIBR</name>
<gene>
    <name evidence="2" type="ORF">JCM19241_952</name>
</gene>
<organism evidence="2 3">
    <name type="scientific">Vibrio ishigakensis</name>
    <dbReference type="NCBI Taxonomy" id="1481914"/>
    <lineage>
        <taxon>Bacteria</taxon>
        <taxon>Pseudomonadati</taxon>
        <taxon>Pseudomonadota</taxon>
        <taxon>Gammaproteobacteria</taxon>
        <taxon>Vibrionales</taxon>
        <taxon>Vibrionaceae</taxon>
        <taxon>Vibrio</taxon>
    </lineage>
</organism>
<comment type="caution">
    <text evidence="2">The sequence shown here is derived from an EMBL/GenBank/DDBJ whole genome shotgun (WGS) entry which is preliminary data.</text>
</comment>
<evidence type="ECO:0000256" key="1">
    <source>
        <dbReference type="SAM" id="MobiDB-lite"/>
    </source>
</evidence>
<reference evidence="2 3" key="2">
    <citation type="submission" date="2015-01" db="EMBL/GenBank/DDBJ databases">
        <authorList>
            <consortium name="NBRP consortium"/>
            <person name="Sawabe T."/>
            <person name="Meirelles P."/>
            <person name="Feng G."/>
            <person name="Sayaka M."/>
            <person name="Hattori M."/>
            <person name="Ohkuma M."/>
        </authorList>
    </citation>
    <scope>NUCLEOTIDE SEQUENCE [LARGE SCALE GENOMIC DNA]</scope>
    <source>
        <strain evidence="3">JCM 19241</strain>
    </source>
</reference>
<accession>A0A0B8QJ68</accession>
<dbReference type="Proteomes" id="UP000031666">
    <property type="component" value="Unassembled WGS sequence"/>
</dbReference>
<sequence>MATTPSIEFIEGGLQSLSNEGAHSNHSDLHHKLQMLKAS</sequence>
<dbReference type="EMBL" id="BBSC01000003">
    <property type="protein sequence ID" value="GAM74609.1"/>
    <property type="molecule type" value="Genomic_DNA"/>
</dbReference>
<feature type="region of interest" description="Disordered" evidence="1">
    <location>
        <begin position="18"/>
        <end position="39"/>
    </location>
</feature>
<dbReference type="AlphaFoldDB" id="A0A0B8QJ68"/>
<proteinExistence type="predicted"/>
<reference evidence="2 3" key="1">
    <citation type="submission" date="2015-01" db="EMBL/GenBank/DDBJ databases">
        <title>Vibrio sp. C94 JCM 19241 whole genome shotgun sequence.</title>
        <authorList>
            <person name="Sawabe T."/>
            <person name="Meirelles P."/>
            <person name="Feng G."/>
            <person name="Sayaka M."/>
            <person name="Hattori M."/>
            <person name="Ohkuma M."/>
        </authorList>
    </citation>
    <scope>NUCLEOTIDE SEQUENCE [LARGE SCALE GENOMIC DNA]</scope>
    <source>
        <strain evidence="3">JCM 19241</strain>
    </source>
</reference>
<evidence type="ECO:0000313" key="3">
    <source>
        <dbReference type="Proteomes" id="UP000031666"/>
    </source>
</evidence>
<protein>
    <submittedName>
        <fullName evidence="2">Uncharacterized protein</fullName>
    </submittedName>
</protein>
<evidence type="ECO:0000313" key="2">
    <source>
        <dbReference type="EMBL" id="GAM74609.1"/>
    </source>
</evidence>